<feature type="domain" description="Thioredoxin" evidence="3">
    <location>
        <begin position="8"/>
        <end position="156"/>
    </location>
</feature>
<evidence type="ECO:0000259" key="3">
    <source>
        <dbReference type="PROSITE" id="PS51352"/>
    </source>
</evidence>
<dbReference type="Proteomes" id="UP000190961">
    <property type="component" value="Unassembled WGS sequence"/>
</dbReference>
<accession>A0A1T5LF24</accession>
<dbReference type="GO" id="GO:0016491">
    <property type="term" value="F:oxidoreductase activity"/>
    <property type="evidence" value="ECO:0007669"/>
    <property type="project" value="InterPro"/>
</dbReference>
<sequence>MKKTGAIIFIFFSFQHVAAQTAVVKFDRLEELMNSKSDKIQVINFWATWCAPCVKELPLFEKLNAEKKSNIQVTLVNLDFADKVKKVDAFLAKKNIESKVLLLDEIDYNAWIDKVDESWGGAIPATLVINPKNGKRKFIERELQEGELQKFLAEVE</sequence>
<dbReference type="GO" id="GO:0016209">
    <property type="term" value="F:antioxidant activity"/>
    <property type="evidence" value="ECO:0007669"/>
    <property type="project" value="InterPro"/>
</dbReference>
<dbReference type="InterPro" id="IPR050553">
    <property type="entry name" value="Thioredoxin_ResA/DsbE_sf"/>
</dbReference>
<dbReference type="InterPro" id="IPR036249">
    <property type="entry name" value="Thioredoxin-like_sf"/>
</dbReference>
<feature type="chain" id="PRO_5013024555" evidence="2">
    <location>
        <begin position="19"/>
        <end position="156"/>
    </location>
</feature>
<dbReference type="EMBL" id="FUZU01000002">
    <property type="protein sequence ID" value="SKC74601.1"/>
    <property type="molecule type" value="Genomic_DNA"/>
</dbReference>
<dbReference type="RefSeq" id="WP_079687650.1">
    <property type="nucleotide sequence ID" value="NZ_FUZU01000002.1"/>
</dbReference>
<dbReference type="Gene3D" id="3.40.30.10">
    <property type="entry name" value="Glutaredoxin"/>
    <property type="match status" value="1"/>
</dbReference>
<dbReference type="InterPro" id="IPR013766">
    <property type="entry name" value="Thioredoxin_domain"/>
</dbReference>
<proteinExistence type="predicted"/>
<feature type="signal peptide" evidence="2">
    <location>
        <begin position="1"/>
        <end position="18"/>
    </location>
</feature>
<dbReference type="STRING" id="688867.SAMN05660236_3096"/>
<reference evidence="4 5" key="1">
    <citation type="submission" date="2017-02" db="EMBL/GenBank/DDBJ databases">
        <authorList>
            <person name="Peterson S.W."/>
        </authorList>
    </citation>
    <scope>NUCLEOTIDE SEQUENCE [LARGE SCALE GENOMIC DNA]</scope>
    <source>
        <strain evidence="4 5">DSM 25262</strain>
    </source>
</reference>
<dbReference type="InterPro" id="IPR000866">
    <property type="entry name" value="AhpC/TSA"/>
</dbReference>
<dbReference type="Pfam" id="PF00578">
    <property type="entry name" value="AhpC-TSA"/>
    <property type="match status" value="1"/>
</dbReference>
<evidence type="ECO:0000256" key="2">
    <source>
        <dbReference type="SAM" id="SignalP"/>
    </source>
</evidence>
<dbReference type="AlphaFoldDB" id="A0A1T5LF24"/>
<evidence type="ECO:0000256" key="1">
    <source>
        <dbReference type="ARBA" id="ARBA00023284"/>
    </source>
</evidence>
<dbReference type="PROSITE" id="PS00194">
    <property type="entry name" value="THIOREDOXIN_1"/>
    <property type="match status" value="1"/>
</dbReference>
<gene>
    <name evidence="4" type="ORF">SAMN05660236_3096</name>
</gene>
<protein>
    <submittedName>
        <fullName evidence="4">AhpC/TSA family protein</fullName>
    </submittedName>
</protein>
<dbReference type="SUPFAM" id="SSF52833">
    <property type="entry name" value="Thioredoxin-like"/>
    <property type="match status" value="1"/>
</dbReference>
<organism evidence="4 5">
    <name type="scientific">Ohtaekwangia koreensis</name>
    <dbReference type="NCBI Taxonomy" id="688867"/>
    <lineage>
        <taxon>Bacteria</taxon>
        <taxon>Pseudomonadati</taxon>
        <taxon>Bacteroidota</taxon>
        <taxon>Cytophagia</taxon>
        <taxon>Cytophagales</taxon>
        <taxon>Fulvivirgaceae</taxon>
        <taxon>Ohtaekwangia</taxon>
    </lineage>
</organism>
<dbReference type="InterPro" id="IPR017937">
    <property type="entry name" value="Thioredoxin_CS"/>
</dbReference>
<evidence type="ECO:0000313" key="5">
    <source>
        <dbReference type="Proteomes" id="UP000190961"/>
    </source>
</evidence>
<dbReference type="PANTHER" id="PTHR42852">
    <property type="entry name" value="THIOL:DISULFIDE INTERCHANGE PROTEIN DSBE"/>
    <property type="match status" value="1"/>
</dbReference>
<keyword evidence="5" id="KW-1185">Reference proteome</keyword>
<dbReference type="PANTHER" id="PTHR42852:SF13">
    <property type="entry name" value="PROTEIN DIPZ"/>
    <property type="match status" value="1"/>
</dbReference>
<dbReference type="CDD" id="cd02966">
    <property type="entry name" value="TlpA_like_family"/>
    <property type="match status" value="1"/>
</dbReference>
<evidence type="ECO:0000313" key="4">
    <source>
        <dbReference type="EMBL" id="SKC74601.1"/>
    </source>
</evidence>
<name>A0A1T5LF24_9BACT</name>
<dbReference type="PROSITE" id="PS51352">
    <property type="entry name" value="THIOREDOXIN_2"/>
    <property type="match status" value="1"/>
</dbReference>
<keyword evidence="2" id="KW-0732">Signal</keyword>
<dbReference type="OrthoDB" id="6399635at2"/>
<keyword evidence="1" id="KW-0676">Redox-active center</keyword>